<keyword evidence="2" id="KW-1185">Reference proteome</keyword>
<reference evidence="1 2" key="1">
    <citation type="submission" date="2014-04" db="EMBL/GenBank/DDBJ databases">
        <authorList>
            <consortium name="DOE Joint Genome Institute"/>
            <person name="Kuo A."/>
            <person name="Kohler A."/>
            <person name="Nagy L.G."/>
            <person name="Floudas D."/>
            <person name="Copeland A."/>
            <person name="Barry K.W."/>
            <person name="Cichocki N."/>
            <person name="Veneault-Fourrey C."/>
            <person name="LaButti K."/>
            <person name="Lindquist E.A."/>
            <person name="Lipzen A."/>
            <person name="Lundell T."/>
            <person name="Morin E."/>
            <person name="Murat C."/>
            <person name="Sun H."/>
            <person name="Tunlid A."/>
            <person name="Henrissat B."/>
            <person name="Grigoriev I.V."/>
            <person name="Hibbett D.S."/>
            <person name="Martin F."/>
            <person name="Nordberg H.P."/>
            <person name="Cantor M.N."/>
            <person name="Hua S.X."/>
        </authorList>
    </citation>
    <scope>NUCLEOTIDE SEQUENCE [LARGE SCALE GENOMIC DNA]</scope>
    <source>
        <strain evidence="1 2">LaAM-08-1</strain>
    </source>
</reference>
<dbReference type="AlphaFoldDB" id="A0A0C9X2T0"/>
<proteinExistence type="predicted"/>
<dbReference type="EMBL" id="KN838553">
    <property type="protein sequence ID" value="KIK06445.1"/>
    <property type="molecule type" value="Genomic_DNA"/>
</dbReference>
<evidence type="ECO:0000313" key="2">
    <source>
        <dbReference type="Proteomes" id="UP000054477"/>
    </source>
</evidence>
<organism evidence="1 2">
    <name type="scientific">Laccaria amethystina LaAM-08-1</name>
    <dbReference type="NCBI Taxonomy" id="1095629"/>
    <lineage>
        <taxon>Eukaryota</taxon>
        <taxon>Fungi</taxon>
        <taxon>Dikarya</taxon>
        <taxon>Basidiomycota</taxon>
        <taxon>Agaricomycotina</taxon>
        <taxon>Agaricomycetes</taxon>
        <taxon>Agaricomycetidae</taxon>
        <taxon>Agaricales</taxon>
        <taxon>Agaricineae</taxon>
        <taxon>Hydnangiaceae</taxon>
        <taxon>Laccaria</taxon>
    </lineage>
</organism>
<dbReference type="OrthoDB" id="185373at2759"/>
<evidence type="ECO:0000313" key="1">
    <source>
        <dbReference type="EMBL" id="KIK06445.1"/>
    </source>
</evidence>
<reference evidence="2" key="2">
    <citation type="submission" date="2015-01" db="EMBL/GenBank/DDBJ databases">
        <title>Evolutionary Origins and Diversification of the Mycorrhizal Mutualists.</title>
        <authorList>
            <consortium name="DOE Joint Genome Institute"/>
            <consortium name="Mycorrhizal Genomics Consortium"/>
            <person name="Kohler A."/>
            <person name="Kuo A."/>
            <person name="Nagy L.G."/>
            <person name="Floudas D."/>
            <person name="Copeland A."/>
            <person name="Barry K.W."/>
            <person name="Cichocki N."/>
            <person name="Veneault-Fourrey C."/>
            <person name="LaButti K."/>
            <person name="Lindquist E.A."/>
            <person name="Lipzen A."/>
            <person name="Lundell T."/>
            <person name="Morin E."/>
            <person name="Murat C."/>
            <person name="Riley R."/>
            <person name="Ohm R."/>
            <person name="Sun H."/>
            <person name="Tunlid A."/>
            <person name="Henrissat B."/>
            <person name="Grigoriev I.V."/>
            <person name="Hibbett D.S."/>
            <person name="Martin F."/>
        </authorList>
    </citation>
    <scope>NUCLEOTIDE SEQUENCE [LARGE SCALE GENOMIC DNA]</scope>
    <source>
        <strain evidence="2">LaAM-08-1</strain>
    </source>
</reference>
<dbReference type="Proteomes" id="UP000054477">
    <property type="component" value="Unassembled WGS sequence"/>
</dbReference>
<dbReference type="HOGENOM" id="CLU_2922948_0_0_1"/>
<name>A0A0C9X2T0_9AGAR</name>
<sequence length="61" mass="7190">MVHYLTPVALMWLHRRDHICFLTRRLGAIRNCYKLPRTAKVIVLVLEQVTHGTNYIHTGDF</sequence>
<gene>
    <name evidence="1" type="ORF">K443DRAFT_280420</name>
</gene>
<accession>A0A0C9X2T0</accession>
<protein>
    <submittedName>
        <fullName evidence="1">Uncharacterized protein</fullName>
    </submittedName>
</protein>